<sequence length="287" mass="31549">MNTFDIATRGSIIISSIVPELSVASVVQRKSIPSWDPIAKIPLPTPMQQSVKPLRRDTFNPCSRSSNMGFSSSLCFAFASSPTVSKSKSSLLLRSPPCVSAAAPYGESYMPPPPCPRGSPIVSSSFFQSAKRSADMFQFQSGMRNAEFLPQRNPLRFHFTDRVRFYDLENMAYADAAKYISGAQALLTQLKLQDADVPDEIVRVQELVECLDNNAQKIAAALVTNRRRGASVTGADTTAQLLKEQKIYIAKIADLYEQLSAKPDLMKESATSYEGQTINNNTSNTMQ</sequence>
<dbReference type="GeneID" id="94348030"/>
<dbReference type="Proteomes" id="UP000294530">
    <property type="component" value="Unassembled WGS sequence"/>
</dbReference>
<dbReference type="EMBL" id="SHOA02000013">
    <property type="protein sequence ID" value="TDH68069.1"/>
    <property type="molecule type" value="Genomic_DNA"/>
</dbReference>
<organism evidence="1 2">
    <name type="scientific">Bremia lactucae</name>
    <name type="common">Lettuce downy mildew</name>
    <dbReference type="NCBI Taxonomy" id="4779"/>
    <lineage>
        <taxon>Eukaryota</taxon>
        <taxon>Sar</taxon>
        <taxon>Stramenopiles</taxon>
        <taxon>Oomycota</taxon>
        <taxon>Peronosporomycetes</taxon>
        <taxon>Peronosporales</taxon>
        <taxon>Peronosporaceae</taxon>
        <taxon>Bremia</taxon>
    </lineage>
</organism>
<dbReference type="RefSeq" id="XP_067817568.1">
    <property type="nucleotide sequence ID" value="XM_067962359.1"/>
</dbReference>
<name>A0A976IDV7_BRELC</name>
<evidence type="ECO:0000313" key="2">
    <source>
        <dbReference type="Proteomes" id="UP000294530"/>
    </source>
</evidence>
<dbReference type="KEGG" id="blac:94348030"/>
<dbReference type="OrthoDB" id="157916at2759"/>
<proteinExistence type="predicted"/>
<keyword evidence="2" id="KW-1185">Reference proteome</keyword>
<accession>A0A976IDV7</accession>
<dbReference type="AlphaFoldDB" id="A0A976IDV7"/>
<gene>
    <name evidence="1" type="ORF">CCR75_004273</name>
</gene>
<protein>
    <submittedName>
        <fullName evidence="1">Uncharacterized protein</fullName>
    </submittedName>
</protein>
<comment type="caution">
    <text evidence="1">The sequence shown here is derived from an EMBL/GenBank/DDBJ whole genome shotgun (WGS) entry which is preliminary data.</text>
</comment>
<evidence type="ECO:0000313" key="1">
    <source>
        <dbReference type="EMBL" id="TDH68069.1"/>
    </source>
</evidence>
<reference evidence="1 2" key="1">
    <citation type="journal article" date="2021" name="Genome Biol.">
        <title>AFLAP: assembly-free linkage analysis pipeline using k-mers from genome sequencing data.</title>
        <authorList>
            <person name="Fletcher K."/>
            <person name="Zhang L."/>
            <person name="Gil J."/>
            <person name="Han R."/>
            <person name="Cavanaugh K."/>
            <person name="Michelmore R."/>
        </authorList>
    </citation>
    <scope>NUCLEOTIDE SEQUENCE [LARGE SCALE GENOMIC DNA]</scope>
    <source>
        <strain evidence="1 2">SF5</strain>
    </source>
</reference>